<evidence type="ECO:0000313" key="1">
    <source>
        <dbReference type="EMBL" id="GMN40421.1"/>
    </source>
</evidence>
<organism evidence="1 2">
    <name type="scientific">Ficus carica</name>
    <name type="common">Common fig</name>
    <dbReference type="NCBI Taxonomy" id="3494"/>
    <lineage>
        <taxon>Eukaryota</taxon>
        <taxon>Viridiplantae</taxon>
        <taxon>Streptophyta</taxon>
        <taxon>Embryophyta</taxon>
        <taxon>Tracheophyta</taxon>
        <taxon>Spermatophyta</taxon>
        <taxon>Magnoliopsida</taxon>
        <taxon>eudicotyledons</taxon>
        <taxon>Gunneridae</taxon>
        <taxon>Pentapetalae</taxon>
        <taxon>rosids</taxon>
        <taxon>fabids</taxon>
        <taxon>Rosales</taxon>
        <taxon>Moraceae</taxon>
        <taxon>Ficeae</taxon>
        <taxon>Ficus</taxon>
    </lineage>
</organism>
<accession>A0AA88D2S5</accession>
<keyword evidence="2" id="KW-1185">Reference proteome</keyword>
<comment type="caution">
    <text evidence="1">The sequence shown here is derived from an EMBL/GenBank/DDBJ whole genome shotgun (WGS) entry which is preliminary data.</text>
</comment>
<evidence type="ECO:0000313" key="2">
    <source>
        <dbReference type="Proteomes" id="UP001187192"/>
    </source>
</evidence>
<dbReference type="EMBL" id="BTGU01000011">
    <property type="protein sequence ID" value="GMN40421.1"/>
    <property type="molecule type" value="Genomic_DNA"/>
</dbReference>
<name>A0AA88D2S5_FICCA</name>
<protein>
    <submittedName>
        <fullName evidence="1">Uncharacterized protein</fullName>
    </submittedName>
</protein>
<sequence length="146" mass="15692">MQRYWEGRHRRPLAFPLTCEIKIRASSLRRSGRGPSLSQVVCLSLAMVTGARGMALGSGFWFSVQGGGGCAFLLEVTGAGRGPADSSPGSGFGGLIVGPPVSPSWLTKENKQGVQLSISLSLSFCNPIYFRAYFNYYTSSISYPKD</sequence>
<reference evidence="1" key="1">
    <citation type="submission" date="2023-07" db="EMBL/GenBank/DDBJ databases">
        <title>draft genome sequence of fig (Ficus carica).</title>
        <authorList>
            <person name="Takahashi T."/>
            <person name="Nishimura K."/>
        </authorList>
    </citation>
    <scope>NUCLEOTIDE SEQUENCE</scope>
</reference>
<dbReference type="Proteomes" id="UP001187192">
    <property type="component" value="Unassembled WGS sequence"/>
</dbReference>
<proteinExistence type="predicted"/>
<dbReference type="AlphaFoldDB" id="A0AA88D2S5"/>
<gene>
    <name evidence="1" type="ORF">TIFTF001_009646</name>
</gene>